<dbReference type="SUPFAM" id="SSF52540">
    <property type="entry name" value="P-loop containing nucleoside triphosphate hydrolases"/>
    <property type="match status" value="1"/>
</dbReference>
<feature type="transmembrane region" description="Helical" evidence="4">
    <location>
        <begin position="205"/>
        <end position="228"/>
    </location>
</feature>
<dbReference type="InterPro" id="IPR000432">
    <property type="entry name" value="DNA_mismatch_repair_MutS_C"/>
</dbReference>
<feature type="transmembrane region" description="Helical" evidence="4">
    <location>
        <begin position="52"/>
        <end position="69"/>
    </location>
</feature>
<dbReference type="RefSeq" id="WP_265993002.1">
    <property type="nucleotide sequence ID" value="NZ_CP110973.1"/>
</dbReference>
<dbReference type="Proteomes" id="UP001597116">
    <property type="component" value="Unassembled WGS sequence"/>
</dbReference>
<dbReference type="InterPro" id="IPR027417">
    <property type="entry name" value="P-loop_NTPase"/>
</dbReference>
<keyword evidence="3" id="KW-0238">DNA-binding</keyword>
<keyword evidence="2" id="KW-0067">ATP-binding</keyword>
<evidence type="ECO:0000313" key="6">
    <source>
        <dbReference type="EMBL" id="MFD1142504.1"/>
    </source>
</evidence>
<organism evidence="6 7">
    <name type="scientific">Larkinella insperata</name>
    <dbReference type="NCBI Taxonomy" id="332158"/>
    <lineage>
        <taxon>Bacteria</taxon>
        <taxon>Pseudomonadati</taxon>
        <taxon>Bacteroidota</taxon>
        <taxon>Cytophagia</taxon>
        <taxon>Cytophagales</taxon>
        <taxon>Spirosomataceae</taxon>
        <taxon>Larkinella</taxon>
    </lineage>
</organism>
<evidence type="ECO:0000256" key="3">
    <source>
        <dbReference type="ARBA" id="ARBA00023125"/>
    </source>
</evidence>
<sequence length="603" mass="67542">MPQSIFAERETQFLQEELKARAAYNRLAIVRVVWFVGSAFLLYFLIDGGQDLAAIAVGLLAIVGFLVLLKRHQIVQRRRDRARWLAFINRDETNRLERKFLRPETGAGFADANHPYAGDLDVFGNHSLFRLLNRTHTYEGSRKLAAYLLSPVPVSEVLLRQDAVAELKPLLDWRQELSALAYLNPTVGDFPEELKSWATKPDEPLPGYLAIARWVFPAITLVLVGLWMAGTVPGWAVTASLLVHGLLLGQVAERAKNASEKTFAMSQALKTYRDLLKHLENPRFQSAILHRLQTVTNLENRSAADAIGKLSQLIENLNFRRNPYFFLLIGIATLWDIHHLQALDRWKRVYGPHLADWLDALAEVEALNSLAGLAYAHPEYVVPEFNEETLELGAQQVRHPMLKTDRSVANSLKINGNGQTILITGSNMSGKSTFLRTVGTNVVLALAGAVVAAERLVCSPVQVFTSMRTQDSLEENTSSFYAELKRLKTLIDRTRQASNWPVLYFLDEILKGTNSADRHRGARALILQLHETTASGFVSTHDVELGDLAATHPFVHNYSFRSDVVDGKLHFDYQLQAGVCRSFNASQLMQSIGIQIQDDALTE</sequence>
<feature type="transmembrane region" description="Helical" evidence="4">
    <location>
        <begin position="28"/>
        <end position="46"/>
    </location>
</feature>
<dbReference type="EMBL" id="JBHTLP010000008">
    <property type="protein sequence ID" value="MFD1142504.1"/>
    <property type="molecule type" value="Genomic_DNA"/>
</dbReference>
<gene>
    <name evidence="6" type="ORF">ACFQ4C_15370</name>
</gene>
<evidence type="ECO:0000256" key="4">
    <source>
        <dbReference type="SAM" id="Phobius"/>
    </source>
</evidence>
<dbReference type="InterPro" id="IPR045076">
    <property type="entry name" value="MutS"/>
</dbReference>
<keyword evidence="7" id="KW-1185">Reference proteome</keyword>
<name>A0ABW3Q8W0_9BACT</name>
<dbReference type="Gene3D" id="1.10.1420.10">
    <property type="match status" value="1"/>
</dbReference>
<accession>A0ABW3Q8W0</accession>
<keyword evidence="4" id="KW-1133">Transmembrane helix</keyword>
<dbReference type="PANTHER" id="PTHR11361:SF99">
    <property type="entry name" value="DNA MISMATCH REPAIR PROTEIN"/>
    <property type="match status" value="1"/>
</dbReference>
<protein>
    <submittedName>
        <fullName evidence="6">DNA mismatch repair protein MutS</fullName>
    </submittedName>
</protein>
<dbReference type="Pfam" id="PF00488">
    <property type="entry name" value="MutS_V"/>
    <property type="match status" value="1"/>
</dbReference>
<dbReference type="InterPro" id="IPR036187">
    <property type="entry name" value="DNA_mismatch_repair_MutS_sf"/>
</dbReference>
<evidence type="ECO:0000256" key="1">
    <source>
        <dbReference type="ARBA" id="ARBA00022741"/>
    </source>
</evidence>
<feature type="domain" description="DNA mismatch repair proteins mutS family" evidence="5">
    <location>
        <begin position="418"/>
        <end position="602"/>
    </location>
</feature>
<dbReference type="Gene3D" id="3.40.50.300">
    <property type="entry name" value="P-loop containing nucleotide triphosphate hydrolases"/>
    <property type="match status" value="1"/>
</dbReference>
<dbReference type="PANTHER" id="PTHR11361">
    <property type="entry name" value="DNA MISMATCH REPAIR PROTEIN MUTS FAMILY MEMBER"/>
    <property type="match status" value="1"/>
</dbReference>
<keyword evidence="4" id="KW-0812">Transmembrane</keyword>
<evidence type="ECO:0000259" key="5">
    <source>
        <dbReference type="SMART" id="SM00534"/>
    </source>
</evidence>
<evidence type="ECO:0000256" key="2">
    <source>
        <dbReference type="ARBA" id="ARBA00022840"/>
    </source>
</evidence>
<evidence type="ECO:0000313" key="7">
    <source>
        <dbReference type="Proteomes" id="UP001597116"/>
    </source>
</evidence>
<proteinExistence type="predicted"/>
<reference evidence="7" key="1">
    <citation type="journal article" date="2019" name="Int. J. Syst. Evol. Microbiol.">
        <title>The Global Catalogue of Microorganisms (GCM) 10K type strain sequencing project: providing services to taxonomists for standard genome sequencing and annotation.</title>
        <authorList>
            <consortium name="The Broad Institute Genomics Platform"/>
            <consortium name="The Broad Institute Genome Sequencing Center for Infectious Disease"/>
            <person name="Wu L."/>
            <person name="Ma J."/>
        </authorList>
    </citation>
    <scope>NUCLEOTIDE SEQUENCE [LARGE SCALE GENOMIC DNA]</scope>
    <source>
        <strain evidence="7">CCUG 55608</strain>
    </source>
</reference>
<comment type="caution">
    <text evidence="6">The sequence shown here is derived from an EMBL/GenBank/DDBJ whole genome shotgun (WGS) entry which is preliminary data.</text>
</comment>
<keyword evidence="4" id="KW-0472">Membrane</keyword>
<dbReference type="SMART" id="SM00534">
    <property type="entry name" value="MUTSac"/>
    <property type="match status" value="1"/>
</dbReference>
<dbReference type="SUPFAM" id="SSF48334">
    <property type="entry name" value="DNA repair protein MutS, domain III"/>
    <property type="match status" value="1"/>
</dbReference>
<keyword evidence="1" id="KW-0547">Nucleotide-binding</keyword>